<feature type="non-terminal residue" evidence="2">
    <location>
        <position position="254"/>
    </location>
</feature>
<accession>F4R3A2</accession>
<evidence type="ECO:0000256" key="1">
    <source>
        <dbReference type="SAM" id="MobiDB-lite"/>
    </source>
</evidence>
<sequence>MPPRTRNKRASAASKSSNQPNQPEDSAQGTNESNNSTRATLSKRAPQGPRSTKPPKRVRNNTNTNLNEPSTNDTSVGAEDLDNESEITPTLDNYKTLIDSWPPGRIREHLEEHKSSTRNRLSSEISDCVKLVYNQFKQELLMLAMIAKVSETTIKSYIPEMSATRAISRYTIFLEYCVDCLTEPMPLRGQDESGDILGDRNRKTGAKWRALSDDEKAVFEPINFYALAGVPNPLLDPECEEEAVDVEQEELEHH</sequence>
<dbReference type="InParanoid" id="F4R3A2"/>
<evidence type="ECO:0000313" key="3">
    <source>
        <dbReference type="Proteomes" id="UP000001072"/>
    </source>
</evidence>
<gene>
    <name evidence="2" type="ORF">MELLADRAFT_114799</name>
</gene>
<dbReference type="VEuPathDB" id="FungiDB:MELLADRAFT_114799"/>
<name>F4R3A2_MELLP</name>
<evidence type="ECO:0000313" key="2">
    <source>
        <dbReference type="EMBL" id="EGG12592.1"/>
    </source>
</evidence>
<dbReference type="KEGG" id="mlr:MELLADRAFT_114799"/>
<dbReference type="AlphaFoldDB" id="F4R3A2"/>
<dbReference type="CDD" id="cd00084">
    <property type="entry name" value="HMG-box_SF"/>
    <property type="match status" value="1"/>
</dbReference>
<proteinExistence type="predicted"/>
<dbReference type="Proteomes" id="UP000001072">
    <property type="component" value="Unassembled WGS sequence"/>
</dbReference>
<reference evidence="3" key="1">
    <citation type="journal article" date="2011" name="Proc. Natl. Acad. Sci. U.S.A.">
        <title>Obligate biotrophy features unraveled by the genomic analysis of rust fungi.</title>
        <authorList>
            <person name="Duplessis S."/>
            <person name="Cuomo C.A."/>
            <person name="Lin Y.-C."/>
            <person name="Aerts A."/>
            <person name="Tisserant E."/>
            <person name="Veneault-Fourrey C."/>
            <person name="Joly D.L."/>
            <person name="Hacquard S."/>
            <person name="Amselem J."/>
            <person name="Cantarel B.L."/>
            <person name="Chiu R."/>
            <person name="Coutinho P.M."/>
            <person name="Feau N."/>
            <person name="Field M."/>
            <person name="Frey P."/>
            <person name="Gelhaye E."/>
            <person name="Goldberg J."/>
            <person name="Grabherr M.G."/>
            <person name="Kodira C.D."/>
            <person name="Kohler A."/>
            <person name="Kuees U."/>
            <person name="Lindquist E.A."/>
            <person name="Lucas S.M."/>
            <person name="Mago R."/>
            <person name="Mauceli E."/>
            <person name="Morin E."/>
            <person name="Murat C."/>
            <person name="Pangilinan J.L."/>
            <person name="Park R."/>
            <person name="Pearson M."/>
            <person name="Quesneville H."/>
            <person name="Rouhier N."/>
            <person name="Sakthikumar S."/>
            <person name="Salamov A.A."/>
            <person name="Schmutz J."/>
            <person name="Selles B."/>
            <person name="Shapiro H."/>
            <person name="Tanguay P."/>
            <person name="Tuskan G.A."/>
            <person name="Henrissat B."/>
            <person name="Van de Peer Y."/>
            <person name="Rouze P."/>
            <person name="Ellis J.G."/>
            <person name="Dodds P.N."/>
            <person name="Schein J.E."/>
            <person name="Zhong S."/>
            <person name="Hamelin R.C."/>
            <person name="Grigoriev I.V."/>
            <person name="Szabo L.J."/>
            <person name="Martin F."/>
        </authorList>
    </citation>
    <scope>NUCLEOTIDE SEQUENCE [LARGE SCALE GENOMIC DNA]</scope>
    <source>
        <strain evidence="3">98AG31 / pathotype 3-4-7</strain>
    </source>
</reference>
<feature type="compositionally biased region" description="Polar residues" evidence="1">
    <location>
        <begin position="19"/>
        <end position="40"/>
    </location>
</feature>
<dbReference type="HOGENOM" id="CLU_1096470_0_0_1"/>
<feature type="compositionally biased region" description="Polar residues" evidence="1">
    <location>
        <begin position="60"/>
        <end position="75"/>
    </location>
</feature>
<protein>
    <submittedName>
        <fullName evidence="2">Uncharacterized protein</fullName>
    </submittedName>
</protein>
<dbReference type="RefSeq" id="XP_007403530.1">
    <property type="nucleotide sequence ID" value="XM_007403468.1"/>
</dbReference>
<organism evidence="3">
    <name type="scientific">Melampsora larici-populina (strain 98AG31 / pathotype 3-4-7)</name>
    <name type="common">Poplar leaf rust fungus</name>
    <dbReference type="NCBI Taxonomy" id="747676"/>
    <lineage>
        <taxon>Eukaryota</taxon>
        <taxon>Fungi</taxon>
        <taxon>Dikarya</taxon>
        <taxon>Basidiomycota</taxon>
        <taxon>Pucciniomycotina</taxon>
        <taxon>Pucciniomycetes</taxon>
        <taxon>Pucciniales</taxon>
        <taxon>Melampsoraceae</taxon>
        <taxon>Melampsora</taxon>
    </lineage>
</organism>
<keyword evidence="3" id="KW-1185">Reference proteome</keyword>
<dbReference type="EMBL" id="GL883090">
    <property type="protein sequence ID" value="EGG12592.1"/>
    <property type="molecule type" value="Genomic_DNA"/>
</dbReference>
<dbReference type="GeneID" id="18925471"/>
<feature type="region of interest" description="Disordered" evidence="1">
    <location>
        <begin position="1"/>
        <end position="87"/>
    </location>
</feature>